<comment type="caution">
    <text evidence="4">The sequence shown here is derived from an EMBL/GenBank/DDBJ whole genome shotgun (WGS) entry which is preliminary data.</text>
</comment>
<dbReference type="Pfam" id="PF00344">
    <property type="entry name" value="SecY"/>
    <property type="match status" value="1"/>
</dbReference>
<comment type="similarity">
    <text evidence="2">Belongs to the SecY/SEC61-alpha family.</text>
</comment>
<reference evidence="4" key="1">
    <citation type="submission" date="2019-12" db="EMBL/GenBank/DDBJ databases">
        <title>Genome sequencing and annotation of Brassica cretica.</title>
        <authorList>
            <person name="Studholme D.J."/>
            <person name="Sarris P."/>
        </authorList>
    </citation>
    <scope>NUCLEOTIDE SEQUENCE</scope>
    <source>
        <strain evidence="4">PFS-109/04</strain>
        <tissue evidence="4">Leaf</tissue>
    </source>
</reference>
<dbReference type="SUPFAM" id="SSF103491">
    <property type="entry name" value="Preprotein translocase SecY subunit"/>
    <property type="match status" value="1"/>
</dbReference>
<accession>A0A8S9PZN2</accession>
<dbReference type="EMBL" id="QGKX02001347">
    <property type="protein sequence ID" value="KAF3526788.1"/>
    <property type="molecule type" value="Genomic_DNA"/>
</dbReference>
<evidence type="ECO:0000256" key="1">
    <source>
        <dbReference type="ARBA" id="ARBA00004454"/>
    </source>
</evidence>
<organism evidence="4 5">
    <name type="scientific">Brassica cretica</name>
    <name type="common">Mustard</name>
    <dbReference type="NCBI Taxonomy" id="69181"/>
    <lineage>
        <taxon>Eukaryota</taxon>
        <taxon>Viridiplantae</taxon>
        <taxon>Streptophyta</taxon>
        <taxon>Embryophyta</taxon>
        <taxon>Tracheophyta</taxon>
        <taxon>Spermatophyta</taxon>
        <taxon>Magnoliopsida</taxon>
        <taxon>eudicotyledons</taxon>
        <taxon>Gunneridae</taxon>
        <taxon>Pentapetalae</taxon>
        <taxon>rosids</taxon>
        <taxon>malvids</taxon>
        <taxon>Brassicales</taxon>
        <taxon>Brassicaceae</taxon>
        <taxon>Brassiceae</taxon>
        <taxon>Brassica</taxon>
    </lineage>
</organism>
<protein>
    <submittedName>
        <fullName evidence="4">Uncharacterized protein</fullName>
    </submittedName>
</protein>
<evidence type="ECO:0000313" key="4">
    <source>
        <dbReference type="EMBL" id="KAF3526788.1"/>
    </source>
</evidence>
<dbReference type="GO" id="GO:0015031">
    <property type="term" value="P:protein transport"/>
    <property type="evidence" value="ECO:0007669"/>
    <property type="project" value="InterPro"/>
</dbReference>
<dbReference type="InterPro" id="IPR023201">
    <property type="entry name" value="SecY_dom_sf"/>
</dbReference>
<gene>
    <name evidence="4" type="ORF">F2Q69_00046123</name>
</gene>
<dbReference type="Proteomes" id="UP000712600">
    <property type="component" value="Unassembled WGS sequence"/>
</dbReference>
<evidence type="ECO:0000256" key="2">
    <source>
        <dbReference type="RuleBase" id="RU004349"/>
    </source>
</evidence>
<comment type="subcellular location">
    <subcellularLocation>
        <location evidence="1">Plastid</location>
        <location evidence="1">Chloroplast thylakoid membrane</location>
        <topology evidence="1">Multi-pass membrane protein</topology>
    </subcellularLocation>
</comment>
<feature type="transmembrane region" description="Helical" evidence="3">
    <location>
        <begin position="354"/>
        <end position="377"/>
    </location>
</feature>
<proteinExistence type="inferred from homology"/>
<dbReference type="InterPro" id="IPR002208">
    <property type="entry name" value="SecY/SEC61-alpha"/>
</dbReference>
<feature type="transmembrane region" description="Helical" evidence="3">
    <location>
        <begin position="68"/>
        <end position="90"/>
    </location>
</feature>
<evidence type="ECO:0000256" key="3">
    <source>
        <dbReference type="SAM" id="Phobius"/>
    </source>
</evidence>
<keyword evidence="3" id="KW-1133">Transmembrane helix</keyword>
<dbReference type="PANTHER" id="PTHR10906">
    <property type="entry name" value="SECY/SEC61-ALPHA FAMILY MEMBER"/>
    <property type="match status" value="1"/>
</dbReference>
<feature type="transmembrane region" description="Helical" evidence="3">
    <location>
        <begin position="40"/>
        <end position="62"/>
    </location>
</feature>
<evidence type="ECO:0000313" key="5">
    <source>
        <dbReference type="Proteomes" id="UP000712600"/>
    </source>
</evidence>
<name>A0A8S9PZN2_BRACR</name>
<keyword evidence="3" id="KW-0812">Transmembrane</keyword>
<sequence length="594" mass="66744">MSVLRDRRQAQLFHIKFAEIENTATMQYEGSQVKTKLFELVWLLGISIAIGEAVAFVLSGMYGPVGQLGVGNSILIILQLFFAGIIVICLDELLQKGYGLGSEISHFIATNICKSIIWKSFSPTTINTGCGPQISFLQAKPSQCYQLACNGLDLPDLYLLPRLPCCVAREIKECLWSTGFLLYTSNMPFILQSALVSNLYFISQLLYRKFSGNFFVNLLGQWKESEYSGQSIPVSGLAYLITAPARMLLPFAMGVVTSSPFPEAFQRLLKEMSGSNQTSEDEDDSEDDEGRSCCCQGLIQQRKRKVCFEDLEYSNEADFPEKGICFFSEKEFYDSGASLCTLNMSATIQQLSPAIMWIVVAMHPAYYLIAYCFYLLFADGKSATIQQLSPAIMWIVVAMHPAYYLIAYCFYLLFADGKFKASYKLDKAQVADGGEFEGSMVEELWKKKNSEDAVLMVYVCVVVCINKRSFIVKHRTGLWLRIRIRIRIRTSSSRRANQQAASAAANSPPNKLKGLCMMMQQLLQGQHVQAKALNQVTTDINTRMDNIFTELSTKFDAVSSYMKRIDIQISQIAETVKRQQGNLPRKSVMNPRVE</sequence>
<feature type="transmembrane region" description="Helical" evidence="3">
    <location>
        <begin position="392"/>
        <end position="414"/>
    </location>
</feature>
<dbReference type="AlphaFoldDB" id="A0A8S9PZN2"/>
<dbReference type="GO" id="GO:0009535">
    <property type="term" value="C:chloroplast thylakoid membrane"/>
    <property type="evidence" value="ECO:0007669"/>
    <property type="project" value="UniProtKB-SubCell"/>
</dbReference>
<dbReference type="Gene3D" id="1.10.3370.10">
    <property type="entry name" value="SecY subunit domain"/>
    <property type="match status" value="2"/>
</dbReference>
<keyword evidence="3" id="KW-0472">Membrane</keyword>